<reference evidence="1 2" key="1">
    <citation type="journal article" date="2011" name="J. Bacteriol.">
        <title>Genome sequence of the verrucomicrobium Opitutus terrae PB90-1, an abundant inhabitant of rice paddy soil ecosystems.</title>
        <authorList>
            <person name="van Passel M.W."/>
            <person name="Kant R."/>
            <person name="Palva A."/>
            <person name="Copeland A."/>
            <person name="Lucas S."/>
            <person name="Lapidus A."/>
            <person name="Glavina del Rio T."/>
            <person name="Pitluck S."/>
            <person name="Goltsman E."/>
            <person name="Clum A."/>
            <person name="Sun H."/>
            <person name="Schmutz J."/>
            <person name="Larimer F.W."/>
            <person name="Land M.L."/>
            <person name="Hauser L."/>
            <person name="Kyrpides N."/>
            <person name="Mikhailova N."/>
            <person name="Richardson P.P."/>
            <person name="Janssen P.H."/>
            <person name="de Vos W.M."/>
            <person name="Smidt H."/>
        </authorList>
    </citation>
    <scope>NUCLEOTIDE SEQUENCE [LARGE SCALE GENOMIC DNA]</scope>
    <source>
        <strain evidence="2">DSM 11246 / JCM 15787 / PB90-1</strain>
    </source>
</reference>
<proteinExistence type="predicted"/>
<dbReference type="EMBL" id="CP001032">
    <property type="protein sequence ID" value="ACB74531.1"/>
    <property type="molecule type" value="Genomic_DNA"/>
</dbReference>
<evidence type="ECO:0000313" key="2">
    <source>
        <dbReference type="Proteomes" id="UP000007013"/>
    </source>
</evidence>
<dbReference type="STRING" id="452637.Oter_1246"/>
<dbReference type="AlphaFoldDB" id="B1ZPL2"/>
<gene>
    <name evidence="1" type="ordered locus">Oter_1246</name>
</gene>
<dbReference type="KEGG" id="ote:Oter_1246"/>
<keyword evidence="2" id="KW-1185">Reference proteome</keyword>
<sequence length="98" mass="10624">MLHTTTTLPPASAAFESTKPEWLRLPAPGTRCRFTGLSRGTLNELTIPCPANDHKPPVRSVVIRKRGAVRGIRLVSYDSLMGYLDALAHPEAKSSLAS</sequence>
<protein>
    <submittedName>
        <fullName evidence="1">Uncharacterized protein</fullName>
    </submittedName>
</protein>
<evidence type="ECO:0000313" key="1">
    <source>
        <dbReference type="EMBL" id="ACB74531.1"/>
    </source>
</evidence>
<organism evidence="1 2">
    <name type="scientific">Opitutus terrae (strain DSM 11246 / JCM 15787 / PB90-1)</name>
    <dbReference type="NCBI Taxonomy" id="452637"/>
    <lineage>
        <taxon>Bacteria</taxon>
        <taxon>Pseudomonadati</taxon>
        <taxon>Verrucomicrobiota</taxon>
        <taxon>Opitutia</taxon>
        <taxon>Opitutales</taxon>
        <taxon>Opitutaceae</taxon>
        <taxon>Opitutus</taxon>
    </lineage>
</organism>
<dbReference type="HOGENOM" id="CLU_185918_0_0_0"/>
<dbReference type="Proteomes" id="UP000007013">
    <property type="component" value="Chromosome"/>
</dbReference>
<name>B1ZPL2_OPITP</name>
<dbReference type="eggNOG" id="ENOG5030URT">
    <property type="taxonomic scope" value="Bacteria"/>
</dbReference>
<accession>B1ZPL2</accession>